<dbReference type="PANTHER" id="PTHR42904:SF6">
    <property type="entry name" value="NAD-CAPPED RNA HYDROLASE NUDT12"/>
    <property type="match status" value="1"/>
</dbReference>
<dbReference type="InterPro" id="IPR020084">
    <property type="entry name" value="NUDIX_hydrolase_CS"/>
</dbReference>
<evidence type="ECO:0000256" key="2">
    <source>
        <dbReference type="ARBA" id="ARBA00001947"/>
    </source>
</evidence>
<evidence type="ECO:0000256" key="5">
    <source>
        <dbReference type="ARBA" id="ARBA00022723"/>
    </source>
</evidence>
<dbReference type="Proteomes" id="UP000824037">
    <property type="component" value="Unassembled WGS sequence"/>
</dbReference>
<dbReference type="Gene3D" id="3.90.79.20">
    <property type="match status" value="1"/>
</dbReference>
<dbReference type="CDD" id="cd03429">
    <property type="entry name" value="NUDIX_NADH_pyrophosphatase_Nudt13"/>
    <property type="match status" value="1"/>
</dbReference>
<keyword evidence="5" id="KW-0479">Metal-binding</keyword>
<accession>A0A9D2ECG3</accession>
<feature type="region of interest" description="Disordered" evidence="11">
    <location>
        <begin position="99"/>
        <end position="121"/>
    </location>
</feature>
<evidence type="ECO:0000256" key="1">
    <source>
        <dbReference type="ARBA" id="ARBA00001946"/>
    </source>
</evidence>
<evidence type="ECO:0000256" key="8">
    <source>
        <dbReference type="ARBA" id="ARBA00023027"/>
    </source>
</evidence>
<dbReference type="PANTHER" id="PTHR42904">
    <property type="entry name" value="NUDIX HYDROLASE, NUDC SUBFAMILY"/>
    <property type="match status" value="1"/>
</dbReference>
<name>A0A9D2ECG3_9MICO</name>
<dbReference type="SUPFAM" id="SSF55811">
    <property type="entry name" value="Nudix"/>
    <property type="match status" value="1"/>
</dbReference>
<evidence type="ECO:0000256" key="3">
    <source>
        <dbReference type="ARBA" id="ARBA00009595"/>
    </source>
</evidence>
<evidence type="ECO:0000256" key="10">
    <source>
        <dbReference type="RuleBase" id="RU003476"/>
    </source>
</evidence>
<keyword evidence="6 10" id="KW-0378">Hydrolase</keyword>
<dbReference type="GO" id="GO:0035529">
    <property type="term" value="F:NADH pyrophosphatase activity"/>
    <property type="evidence" value="ECO:0007669"/>
    <property type="project" value="TreeGrafter"/>
</dbReference>
<dbReference type="Gene3D" id="3.90.79.10">
    <property type="entry name" value="Nucleoside Triphosphate Pyrophosphohydrolase"/>
    <property type="match status" value="1"/>
</dbReference>
<comment type="catalytic activity">
    <reaction evidence="9">
        <text>a 5'-end NAD(+)-phospho-ribonucleoside in mRNA + H2O = a 5'-end phospho-adenosine-phospho-ribonucleoside in mRNA + beta-nicotinamide D-ribonucleotide + 2 H(+)</text>
        <dbReference type="Rhea" id="RHEA:60876"/>
        <dbReference type="Rhea" id="RHEA-COMP:15698"/>
        <dbReference type="Rhea" id="RHEA-COMP:15719"/>
        <dbReference type="ChEBI" id="CHEBI:14649"/>
        <dbReference type="ChEBI" id="CHEBI:15377"/>
        <dbReference type="ChEBI" id="CHEBI:15378"/>
        <dbReference type="ChEBI" id="CHEBI:144029"/>
        <dbReference type="ChEBI" id="CHEBI:144051"/>
    </reaction>
    <physiologicalReaction direction="left-to-right" evidence="9">
        <dbReference type="Rhea" id="RHEA:60877"/>
    </physiologicalReaction>
</comment>
<dbReference type="InterPro" id="IPR050241">
    <property type="entry name" value="NAD-cap_RNA_hydrolase_NudC"/>
</dbReference>
<comment type="cofactor">
    <cofactor evidence="2">
        <name>Zn(2+)</name>
        <dbReference type="ChEBI" id="CHEBI:29105"/>
    </cofactor>
</comment>
<dbReference type="EMBL" id="DXBY01000078">
    <property type="protein sequence ID" value="HIZ35114.1"/>
    <property type="molecule type" value="Genomic_DNA"/>
</dbReference>
<dbReference type="GO" id="GO:0006742">
    <property type="term" value="P:NADP+ catabolic process"/>
    <property type="evidence" value="ECO:0007669"/>
    <property type="project" value="TreeGrafter"/>
</dbReference>
<dbReference type="InterPro" id="IPR020476">
    <property type="entry name" value="Nudix_hydrolase"/>
</dbReference>
<comment type="similarity">
    <text evidence="3">Belongs to the Nudix hydrolase family. NudC subfamily.</text>
</comment>
<evidence type="ECO:0000256" key="4">
    <source>
        <dbReference type="ARBA" id="ARBA00012381"/>
    </source>
</evidence>
<evidence type="ECO:0000313" key="14">
    <source>
        <dbReference type="Proteomes" id="UP000824037"/>
    </source>
</evidence>
<evidence type="ECO:0000256" key="6">
    <source>
        <dbReference type="ARBA" id="ARBA00022801"/>
    </source>
</evidence>
<organism evidence="13 14">
    <name type="scientific">Candidatus Ruania gallistercoris</name>
    <dbReference type="NCBI Taxonomy" id="2838746"/>
    <lineage>
        <taxon>Bacteria</taxon>
        <taxon>Bacillati</taxon>
        <taxon>Actinomycetota</taxon>
        <taxon>Actinomycetes</taxon>
        <taxon>Micrococcales</taxon>
        <taxon>Ruaniaceae</taxon>
        <taxon>Ruania</taxon>
    </lineage>
</organism>
<dbReference type="PRINTS" id="PR00502">
    <property type="entry name" value="NUDIXFAMILY"/>
</dbReference>
<evidence type="ECO:0000259" key="12">
    <source>
        <dbReference type="PROSITE" id="PS51462"/>
    </source>
</evidence>
<gene>
    <name evidence="13" type="primary">nudC</name>
    <name evidence="13" type="ORF">H9815_05010</name>
</gene>
<protein>
    <recommendedName>
        <fullName evidence="4">NAD(+) diphosphatase</fullName>
        <ecNumber evidence="4">3.6.1.22</ecNumber>
    </recommendedName>
</protein>
<evidence type="ECO:0000313" key="13">
    <source>
        <dbReference type="EMBL" id="HIZ35114.1"/>
    </source>
</evidence>
<dbReference type="InterPro" id="IPR000086">
    <property type="entry name" value="NUDIX_hydrolase_dom"/>
</dbReference>
<evidence type="ECO:0000256" key="7">
    <source>
        <dbReference type="ARBA" id="ARBA00022842"/>
    </source>
</evidence>
<evidence type="ECO:0000256" key="11">
    <source>
        <dbReference type="SAM" id="MobiDB-lite"/>
    </source>
</evidence>
<feature type="domain" description="Nudix hydrolase" evidence="12">
    <location>
        <begin position="186"/>
        <end position="311"/>
    </location>
</feature>
<dbReference type="GO" id="GO:0046872">
    <property type="term" value="F:metal ion binding"/>
    <property type="evidence" value="ECO:0007669"/>
    <property type="project" value="UniProtKB-KW"/>
</dbReference>
<dbReference type="PROSITE" id="PS51462">
    <property type="entry name" value="NUDIX"/>
    <property type="match status" value="1"/>
</dbReference>
<proteinExistence type="inferred from homology"/>
<dbReference type="PROSITE" id="PS00893">
    <property type="entry name" value="NUDIX_BOX"/>
    <property type="match status" value="1"/>
</dbReference>
<dbReference type="GO" id="GO:0005829">
    <property type="term" value="C:cytosol"/>
    <property type="evidence" value="ECO:0007669"/>
    <property type="project" value="TreeGrafter"/>
</dbReference>
<dbReference type="InterPro" id="IPR015797">
    <property type="entry name" value="NUDIX_hydrolase-like_dom_sf"/>
</dbReference>
<dbReference type="GO" id="GO:0019677">
    <property type="term" value="P:NAD+ catabolic process"/>
    <property type="evidence" value="ECO:0007669"/>
    <property type="project" value="TreeGrafter"/>
</dbReference>
<keyword evidence="7" id="KW-0460">Magnesium</keyword>
<dbReference type="AlphaFoldDB" id="A0A9D2ECG3"/>
<dbReference type="InterPro" id="IPR015376">
    <property type="entry name" value="Znr_NADH_PPase"/>
</dbReference>
<reference evidence="13" key="1">
    <citation type="journal article" date="2021" name="PeerJ">
        <title>Extensive microbial diversity within the chicken gut microbiome revealed by metagenomics and culture.</title>
        <authorList>
            <person name="Gilroy R."/>
            <person name="Ravi A."/>
            <person name="Getino M."/>
            <person name="Pursley I."/>
            <person name="Horton D.L."/>
            <person name="Alikhan N.F."/>
            <person name="Baker D."/>
            <person name="Gharbi K."/>
            <person name="Hall N."/>
            <person name="Watson M."/>
            <person name="Adriaenssens E.M."/>
            <person name="Foster-Nyarko E."/>
            <person name="Jarju S."/>
            <person name="Secka A."/>
            <person name="Antonio M."/>
            <person name="Oren A."/>
            <person name="Chaudhuri R.R."/>
            <person name="La Ragione R."/>
            <person name="Hildebrand F."/>
            <person name="Pallen M.J."/>
        </authorList>
    </citation>
    <scope>NUCLEOTIDE SEQUENCE</scope>
    <source>
        <strain evidence="13">ChiGjej4B4-7305</strain>
    </source>
</reference>
<keyword evidence="8" id="KW-0520">NAD</keyword>
<dbReference type="EC" id="3.6.1.22" evidence="4"/>
<dbReference type="Pfam" id="PF09297">
    <property type="entry name" value="Zn_ribbon_NUD"/>
    <property type="match status" value="1"/>
</dbReference>
<dbReference type="Pfam" id="PF00293">
    <property type="entry name" value="NUDIX"/>
    <property type="match status" value="1"/>
</dbReference>
<sequence length="327" mass="34918">MNYGGSVNSDDLPLSRLGLDRDTARRTQAGLLESLAADPATRVLTVRGTQVLADFSTEEPELVTTPADGGPSGAADADVLWAYLGTAAGRHYLAALEPAATEESPGQHWPAGNGPADRAADGPRAVNLRDIGALLGEVDAALATAALALANWHSGHQHCPRCGARTVVEAAGWVRRCPQEGSQHFPRTDPAVIMAITDPDDRLLIARSAHWPATQYSVPAGFVEPGESLEAAVRREVLEETRVRVGPVAYRASQPWPFPASLMCAFTGRSQDRQPVADGDEVVDARFVARAEIAQAWADGLIRPPRPTSVARALIEDWFGQPLPRPR</sequence>
<dbReference type="InterPro" id="IPR049734">
    <property type="entry name" value="NudC-like_C"/>
</dbReference>
<comment type="caution">
    <text evidence="13">The sequence shown here is derived from an EMBL/GenBank/DDBJ whole genome shotgun (WGS) entry which is preliminary data.</text>
</comment>
<reference evidence="13" key="2">
    <citation type="submission" date="2021-04" db="EMBL/GenBank/DDBJ databases">
        <authorList>
            <person name="Gilroy R."/>
        </authorList>
    </citation>
    <scope>NUCLEOTIDE SEQUENCE</scope>
    <source>
        <strain evidence="13">ChiGjej4B4-7305</strain>
    </source>
</reference>
<comment type="cofactor">
    <cofactor evidence="1">
        <name>Mg(2+)</name>
        <dbReference type="ChEBI" id="CHEBI:18420"/>
    </cofactor>
</comment>
<dbReference type="NCBIfam" id="NF001299">
    <property type="entry name" value="PRK00241.1"/>
    <property type="match status" value="1"/>
</dbReference>
<evidence type="ECO:0000256" key="9">
    <source>
        <dbReference type="ARBA" id="ARBA00023679"/>
    </source>
</evidence>